<dbReference type="Proteomes" id="UP000008810">
    <property type="component" value="Chromosome 1"/>
</dbReference>
<reference evidence="2 3" key="1">
    <citation type="journal article" date="2010" name="Nature">
        <title>Genome sequencing and analysis of the model grass Brachypodium distachyon.</title>
        <authorList>
            <consortium name="International Brachypodium Initiative"/>
        </authorList>
    </citation>
    <scope>NUCLEOTIDE SEQUENCE [LARGE SCALE GENOMIC DNA]</scope>
    <source>
        <strain evidence="2 3">Bd21</strain>
    </source>
</reference>
<evidence type="ECO:0000313" key="2">
    <source>
        <dbReference type="EMBL" id="PNT74386.1"/>
    </source>
</evidence>
<dbReference type="AlphaFoldDB" id="A0A2K2DJD4"/>
<dbReference type="EMBL" id="CM000880">
    <property type="protein sequence ID" value="PNT74386.1"/>
    <property type="molecule type" value="Genomic_DNA"/>
</dbReference>
<keyword evidence="4" id="KW-1185">Reference proteome</keyword>
<evidence type="ECO:0000313" key="3">
    <source>
        <dbReference type="EnsemblPlants" id="PNT74386"/>
    </source>
</evidence>
<reference evidence="2" key="2">
    <citation type="submission" date="2017-06" db="EMBL/GenBank/DDBJ databases">
        <title>WGS assembly of Brachypodium distachyon.</title>
        <authorList>
            <consortium name="The International Brachypodium Initiative"/>
            <person name="Lucas S."/>
            <person name="Harmon-Smith M."/>
            <person name="Lail K."/>
            <person name="Tice H."/>
            <person name="Grimwood J."/>
            <person name="Bruce D."/>
            <person name="Barry K."/>
            <person name="Shu S."/>
            <person name="Lindquist E."/>
            <person name="Wang M."/>
            <person name="Pitluck S."/>
            <person name="Vogel J.P."/>
            <person name="Garvin D.F."/>
            <person name="Mockler T.C."/>
            <person name="Schmutz J."/>
            <person name="Rokhsar D."/>
            <person name="Bevan M.W."/>
        </authorList>
    </citation>
    <scope>NUCLEOTIDE SEQUENCE</scope>
    <source>
        <strain evidence="2">Bd21</strain>
    </source>
</reference>
<accession>A0A2K2DJD4</accession>
<dbReference type="InParanoid" id="A0A2K2DJD4"/>
<name>A0A2K2DJD4_BRADI</name>
<sequence>MPRLRHVLLLRTDQEITARIKARRPRYGSKYDGTARGQARGGVGSGAGRARERMVPGMAESARGGFFLNSITHQASVHDATYTIRACPLPTRGGGRVSSWPVAPELDASHGHAALPS</sequence>
<gene>
    <name evidence="2" type="ORF">BRADI_1g13765v3</name>
</gene>
<feature type="region of interest" description="Disordered" evidence="1">
    <location>
        <begin position="27"/>
        <end position="51"/>
    </location>
</feature>
<protein>
    <submittedName>
        <fullName evidence="2 3">Uncharacterized protein</fullName>
    </submittedName>
</protein>
<reference evidence="3" key="3">
    <citation type="submission" date="2018-08" db="UniProtKB">
        <authorList>
            <consortium name="EnsemblPlants"/>
        </authorList>
    </citation>
    <scope>IDENTIFICATION</scope>
    <source>
        <strain evidence="3">cv. Bd21</strain>
    </source>
</reference>
<organism evidence="2">
    <name type="scientific">Brachypodium distachyon</name>
    <name type="common">Purple false brome</name>
    <name type="synonym">Trachynia distachya</name>
    <dbReference type="NCBI Taxonomy" id="15368"/>
    <lineage>
        <taxon>Eukaryota</taxon>
        <taxon>Viridiplantae</taxon>
        <taxon>Streptophyta</taxon>
        <taxon>Embryophyta</taxon>
        <taxon>Tracheophyta</taxon>
        <taxon>Spermatophyta</taxon>
        <taxon>Magnoliopsida</taxon>
        <taxon>Liliopsida</taxon>
        <taxon>Poales</taxon>
        <taxon>Poaceae</taxon>
        <taxon>BOP clade</taxon>
        <taxon>Pooideae</taxon>
        <taxon>Stipodae</taxon>
        <taxon>Brachypodieae</taxon>
        <taxon>Brachypodium</taxon>
    </lineage>
</organism>
<feature type="region of interest" description="Disordered" evidence="1">
    <location>
        <begin position="93"/>
        <end position="117"/>
    </location>
</feature>
<dbReference type="Gramene" id="PNT74386">
    <property type="protein sequence ID" value="PNT74386"/>
    <property type="gene ID" value="BRADI_1g13765v3"/>
</dbReference>
<proteinExistence type="predicted"/>
<dbReference type="EnsemblPlants" id="PNT74386">
    <property type="protein sequence ID" value="PNT74386"/>
    <property type="gene ID" value="BRADI_1g13765v3"/>
</dbReference>
<evidence type="ECO:0000256" key="1">
    <source>
        <dbReference type="SAM" id="MobiDB-lite"/>
    </source>
</evidence>
<evidence type="ECO:0000313" key="4">
    <source>
        <dbReference type="Proteomes" id="UP000008810"/>
    </source>
</evidence>